<dbReference type="Proteomes" id="UP000294894">
    <property type="component" value="Chromosome"/>
</dbReference>
<accession>A0A4P7GNL9</accession>
<dbReference type="KEGG" id="noy:EXE57_16405"/>
<organism evidence="1 2">
    <name type="scientific">Nocardioides euryhalodurans</name>
    <dbReference type="NCBI Taxonomy" id="2518370"/>
    <lineage>
        <taxon>Bacteria</taxon>
        <taxon>Bacillati</taxon>
        <taxon>Actinomycetota</taxon>
        <taxon>Actinomycetes</taxon>
        <taxon>Propionibacteriales</taxon>
        <taxon>Nocardioidaceae</taxon>
        <taxon>Nocardioides</taxon>
    </lineage>
</organism>
<dbReference type="OrthoDB" id="618894at2"/>
<name>A0A4P7GNL9_9ACTN</name>
<reference evidence="1 2" key="1">
    <citation type="submission" date="2019-03" db="EMBL/GenBank/DDBJ databases">
        <title>Three New Species of Nocardioides, Nocardioides euryhalodurans sp. nov., Nocardioides seonyuensis sp. nov. and Nocardioides eburneoflavus sp. nov., Iolated from Soil.</title>
        <authorList>
            <person name="Roh S.G."/>
            <person name="Lee C."/>
            <person name="Kim M.-K."/>
            <person name="Kim S.B."/>
        </authorList>
    </citation>
    <scope>NUCLEOTIDE SEQUENCE [LARGE SCALE GENOMIC DNA]</scope>
    <source>
        <strain evidence="1 2">MMS17-SY117</strain>
    </source>
</reference>
<protein>
    <submittedName>
        <fullName evidence="1">Uncharacterized protein</fullName>
    </submittedName>
</protein>
<proteinExistence type="predicted"/>
<evidence type="ECO:0000313" key="2">
    <source>
        <dbReference type="Proteomes" id="UP000294894"/>
    </source>
</evidence>
<dbReference type="EMBL" id="CP038267">
    <property type="protein sequence ID" value="QBR93680.1"/>
    <property type="molecule type" value="Genomic_DNA"/>
</dbReference>
<gene>
    <name evidence="1" type="ORF">EXE57_16405</name>
</gene>
<dbReference type="AlphaFoldDB" id="A0A4P7GNL9"/>
<keyword evidence="2" id="KW-1185">Reference proteome</keyword>
<sequence length="360" mass="39426">MRDRVRHGIHLGRTDEQGPAIEALTGRAGGAVGVEGVAAGLTRQARPSRLGRVLGRAVSEAYAWDDRDSRDPRWWPQGISSSADASPTELAAGRRLLVTTSYAKQVGGSSHGCRVTFVDLDTLRYEHVLVVRPGVDPDGSPTLEPVHLHAGGIVWHGPFLHLAATARGLVSCRVDDILPVSDPDTAERLGVDGDRVTAYGHRFVLPVRFTQPAGADRGHARFRYSFLALDRSEPEPALVSGEYARQGPTRRLVRYELDPGTALPRLDEDGLARPVALAEGVARMQGAVVRRGQHLVSVSTGPLLPGTVYAGTPGHLRARRLAVPMGPEDLCYWPSTDRVWSVTEHPRRRWFFSMRRSWFD</sequence>
<dbReference type="RefSeq" id="WP_135079340.1">
    <property type="nucleotide sequence ID" value="NZ_CP038267.1"/>
</dbReference>
<evidence type="ECO:0000313" key="1">
    <source>
        <dbReference type="EMBL" id="QBR93680.1"/>
    </source>
</evidence>